<keyword evidence="3" id="KW-1185">Reference proteome</keyword>
<protein>
    <submittedName>
        <fullName evidence="2">Uncharacterized protein</fullName>
    </submittedName>
</protein>
<feature type="compositionally biased region" description="Basic and acidic residues" evidence="1">
    <location>
        <begin position="276"/>
        <end position="303"/>
    </location>
</feature>
<sequence>MRRFSSARLKILKEKLHTSNLMTRDRQAGWLARGIFTNDAILSKKILGLRSARSRNASSRKTISHSGALAGWPMFELPMTFRLADGYWLANSRSEQKVSLHPAARSATLLPPKFGSAAARTEQPPRRDTAAYEALEWFMPPSPPNREAARRRRLVADPGPKVDDEAVVVTRVAWRRGGGSQRRARRCVRRSACVKNNRCSAAAVEGTGWRAQKQKQTGLDWQMAITRGRSDAPPEPCICIHRRRSPVYERRGMCASNRILYAKLMEPARLHGCKWDNEDASERGENGVREKQRERVRERENRSFRPTPRESSTQKEERVSERERQKARRGKGNGNRDVGEQKISFQRENESRAAEKRWIKGCSETAVKCQRRAVVAESEVEKRSVGVRVRAGRPSRTCDFQSSHRVYSPCSMPGKGVETRPSEIRWRNANSFVSMTILRFDVASSNKRLIRVNICE</sequence>
<proteinExistence type="predicted"/>
<evidence type="ECO:0000313" key="3">
    <source>
        <dbReference type="Proteomes" id="UP001367676"/>
    </source>
</evidence>
<feature type="compositionally biased region" description="Basic and acidic residues" evidence="1">
    <location>
        <begin position="337"/>
        <end position="350"/>
    </location>
</feature>
<accession>A0AAN9U3J3</accession>
<organism evidence="2 3">
    <name type="scientific">Parthenolecanium corni</name>
    <dbReference type="NCBI Taxonomy" id="536013"/>
    <lineage>
        <taxon>Eukaryota</taxon>
        <taxon>Metazoa</taxon>
        <taxon>Ecdysozoa</taxon>
        <taxon>Arthropoda</taxon>
        <taxon>Hexapoda</taxon>
        <taxon>Insecta</taxon>
        <taxon>Pterygota</taxon>
        <taxon>Neoptera</taxon>
        <taxon>Paraneoptera</taxon>
        <taxon>Hemiptera</taxon>
        <taxon>Sternorrhyncha</taxon>
        <taxon>Coccoidea</taxon>
        <taxon>Coccidae</taxon>
        <taxon>Parthenolecanium</taxon>
    </lineage>
</organism>
<comment type="caution">
    <text evidence="2">The sequence shown here is derived from an EMBL/GenBank/DDBJ whole genome shotgun (WGS) entry which is preliminary data.</text>
</comment>
<feature type="region of interest" description="Disordered" evidence="1">
    <location>
        <begin position="276"/>
        <end position="350"/>
    </location>
</feature>
<gene>
    <name evidence="2" type="ORF">V9T40_007392</name>
</gene>
<dbReference type="Proteomes" id="UP001367676">
    <property type="component" value="Unassembled WGS sequence"/>
</dbReference>
<name>A0AAN9U3J3_9HEMI</name>
<evidence type="ECO:0000256" key="1">
    <source>
        <dbReference type="SAM" id="MobiDB-lite"/>
    </source>
</evidence>
<reference evidence="2 3" key="1">
    <citation type="submission" date="2024-03" db="EMBL/GenBank/DDBJ databases">
        <title>Adaptation during the transition from Ophiocordyceps entomopathogen to insect associate is accompanied by gene loss and intensified selection.</title>
        <authorList>
            <person name="Ward C.M."/>
            <person name="Onetto C.A."/>
            <person name="Borneman A.R."/>
        </authorList>
    </citation>
    <scope>NUCLEOTIDE SEQUENCE [LARGE SCALE GENOMIC DNA]</scope>
    <source>
        <strain evidence="2">AWRI1</strain>
        <tissue evidence="2">Single Adult Female</tissue>
    </source>
</reference>
<feature type="compositionally biased region" description="Basic and acidic residues" evidence="1">
    <location>
        <begin position="312"/>
        <end position="324"/>
    </location>
</feature>
<dbReference type="EMBL" id="JBBCAQ010000002">
    <property type="protein sequence ID" value="KAK7605534.1"/>
    <property type="molecule type" value="Genomic_DNA"/>
</dbReference>
<evidence type="ECO:0000313" key="2">
    <source>
        <dbReference type="EMBL" id="KAK7605534.1"/>
    </source>
</evidence>
<dbReference type="AlphaFoldDB" id="A0AAN9U3J3"/>